<feature type="domain" description="OBG-type G" evidence="3">
    <location>
        <begin position="1"/>
        <end position="44"/>
    </location>
</feature>
<dbReference type="PANTHER" id="PTHR23305">
    <property type="entry name" value="OBG GTPASE FAMILY"/>
    <property type="match status" value="1"/>
</dbReference>
<dbReference type="SUPFAM" id="SSF52540">
    <property type="entry name" value="P-loop containing nucleoside triphosphate hydrolases"/>
    <property type="match status" value="1"/>
</dbReference>
<dbReference type="PRINTS" id="PR00326">
    <property type="entry name" value="GTP1OBG"/>
</dbReference>
<evidence type="ECO:0000256" key="2">
    <source>
        <dbReference type="ARBA" id="ARBA00022842"/>
    </source>
</evidence>
<organism evidence="4 5">
    <name type="scientific">Oceanospirillum sediminis</name>
    <dbReference type="NCBI Taxonomy" id="2760088"/>
    <lineage>
        <taxon>Bacteria</taxon>
        <taxon>Pseudomonadati</taxon>
        <taxon>Pseudomonadota</taxon>
        <taxon>Gammaproteobacteria</taxon>
        <taxon>Oceanospirillales</taxon>
        <taxon>Oceanospirillaceae</taxon>
        <taxon>Oceanospirillum</taxon>
    </lineage>
</organism>
<keyword evidence="5" id="KW-1185">Reference proteome</keyword>
<feature type="non-terminal residue" evidence="4">
    <location>
        <position position="44"/>
    </location>
</feature>
<protein>
    <submittedName>
        <fullName evidence="4">50S ribosome-binding GTPase</fullName>
    </submittedName>
</protein>
<dbReference type="AlphaFoldDB" id="A0A839IX11"/>
<dbReference type="InterPro" id="IPR031167">
    <property type="entry name" value="G_OBG"/>
</dbReference>
<evidence type="ECO:0000313" key="5">
    <source>
        <dbReference type="Proteomes" id="UP000565262"/>
    </source>
</evidence>
<dbReference type="PANTHER" id="PTHR23305:SF18">
    <property type="entry name" value="OBG-TYPE G DOMAIN-CONTAINING PROTEIN"/>
    <property type="match status" value="1"/>
</dbReference>
<dbReference type="GO" id="GO:0005737">
    <property type="term" value="C:cytoplasm"/>
    <property type="evidence" value="ECO:0007669"/>
    <property type="project" value="TreeGrafter"/>
</dbReference>
<dbReference type="GO" id="GO:0016887">
    <property type="term" value="F:ATP hydrolysis activity"/>
    <property type="evidence" value="ECO:0007669"/>
    <property type="project" value="TreeGrafter"/>
</dbReference>
<reference evidence="4 5" key="1">
    <citation type="submission" date="2020-08" db="EMBL/GenBank/DDBJ databases">
        <title>Oceanospirillum sp. nov. isolated from marine sediment.</title>
        <authorList>
            <person name="Ji X."/>
        </authorList>
    </citation>
    <scope>NUCLEOTIDE SEQUENCE [LARGE SCALE GENOMIC DNA]</scope>
    <source>
        <strain evidence="4 5">D5</strain>
    </source>
</reference>
<evidence type="ECO:0000256" key="1">
    <source>
        <dbReference type="ARBA" id="ARBA00022741"/>
    </source>
</evidence>
<name>A0A839IX11_9GAMM</name>
<keyword evidence="1" id="KW-0547">Nucleotide-binding</keyword>
<evidence type="ECO:0000259" key="3">
    <source>
        <dbReference type="PROSITE" id="PS51710"/>
    </source>
</evidence>
<dbReference type="InterPro" id="IPR027417">
    <property type="entry name" value="P-loop_NTPase"/>
</dbReference>
<dbReference type="Proteomes" id="UP000565262">
    <property type="component" value="Unassembled WGS sequence"/>
</dbReference>
<dbReference type="InterPro" id="IPR006073">
    <property type="entry name" value="GTP-bd"/>
</dbReference>
<comment type="caution">
    <text evidence="4">The sequence shown here is derived from an EMBL/GenBank/DDBJ whole genome shotgun (WGS) entry which is preliminary data.</text>
</comment>
<gene>
    <name evidence="4" type="ORF">H4O21_25260</name>
</gene>
<dbReference type="Gene3D" id="3.40.50.300">
    <property type="entry name" value="P-loop containing nucleotide triphosphate hydrolases"/>
    <property type="match status" value="1"/>
</dbReference>
<accession>A0A839IX11</accession>
<proteinExistence type="predicted"/>
<dbReference type="Pfam" id="PF01926">
    <property type="entry name" value="MMR_HSR1"/>
    <property type="match status" value="1"/>
</dbReference>
<keyword evidence="2" id="KW-0460">Magnesium</keyword>
<sequence>MKAGIVGLPNVGKSTLFNCLSNAKAQSANFPFCTIEPNIGVVNV</sequence>
<dbReference type="PROSITE" id="PS51710">
    <property type="entry name" value="G_OBG"/>
    <property type="match status" value="1"/>
</dbReference>
<evidence type="ECO:0000313" key="4">
    <source>
        <dbReference type="EMBL" id="MBB1489915.1"/>
    </source>
</evidence>
<dbReference type="EMBL" id="JACJFM010000364">
    <property type="protein sequence ID" value="MBB1489915.1"/>
    <property type="molecule type" value="Genomic_DNA"/>
</dbReference>
<dbReference type="GO" id="GO:0005525">
    <property type="term" value="F:GTP binding"/>
    <property type="evidence" value="ECO:0007669"/>
    <property type="project" value="InterPro"/>
</dbReference>